<keyword evidence="2" id="KW-1185">Reference proteome</keyword>
<sequence>MQERNRALTSGDTTALRGLTADKCGSCEPYIDLIEDVYAAGGSYETTGWTVDNAKELEDLEVTAAITMGAGVMIAASGTAPDKYEEDKAIFRFKVKPFEGGLVVSYIGLIR</sequence>
<accession>A0A1G9ZPL7</accession>
<name>A0A1G9ZPL7_9ACTN</name>
<protein>
    <submittedName>
        <fullName evidence="1">Uncharacterized protein</fullName>
    </submittedName>
</protein>
<dbReference type="Proteomes" id="UP000199004">
    <property type="component" value="Unassembled WGS sequence"/>
</dbReference>
<evidence type="ECO:0000313" key="2">
    <source>
        <dbReference type="Proteomes" id="UP000199004"/>
    </source>
</evidence>
<reference evidence="1 2" key="1">
    <citation type="submission" date="2016-10" db="EMBL/GenBank/DDBJ databases">
        <authorList>
            <person name="de Groot N.N."/>
        </authorList>
    </citation>
    <scope>NUCLEOTIDE SEQUENCE [LARGE SCALE GENOMIC DNA]</scope>
    <source>
        <strain evidence="1 2">CGMCC 1.11147</strain>
    </source>
</reference>
<dbReference type="AlphaFoldDB" id="A0A1G9ZPL7"/>
<evidence type="ECO:0000313" key="1">
    <source>
        <dbReference type="EMBL" id="SDN22941.1"/>
    </source>
</evidence>
<organism evidence="1 2">
    <name type="scientific">Nocardioides szechwanensis</name>
    <dbReference type="NCBI Taxonomy" id="1005944"/>
    <lineage>
        <taxon>Bacteria</taxon>
        <taxon>Bacillati</taxon>
        <taxon>Actinomycetota</taxon>
        <taxon>Actinomycetes</taxon>
        <taxon>Propionibacteriales</taxon>
        <taxon>Nocardioidaceae</taxon>
        <taxon>Nocardioides</taxon>
    </lineage>
</organism>
<proteinExistence type="predicted"/>
<dbReference type="EMBL" id="FNIC01000002">
    <property type="protein sequence ID" value="SDN22941.1"/>
    <property type="molecule type" value="Genomic_DNA"/>
</dbReference>
<gene>
    <name evidence="1" type="ORF">SAMN05192576_1795</name>
</gene>